<proteinExistence type="predicted"/>
<sequence length="101" mass="11557">MRFNRGLKGNLVLGLSKSSVHFLENSLTQTLASRTRHTDTKMKGEEQSTVKLPKATEIFNFFLMENLRFKMEFLDTNIGMEMGISTVNDRRLERARGSTTV</sequence>
<gene>
    <name evidence="1" type="ORF">ABEB36_011993</name>
</gene>
<comment type="caution">
    <text evidence="1">The sequence shown here is derived from an EMBL/GenBank/DDBJ whole genome shotgun (WGS) entry which is preliminary data.</text>
</comment>
<dbReference type="Proteomes" id="UP001566132">
    <property type="component" value="Unassembled WGS sequence"/>
</dbReference>
<organism evidence="1 2">
    <name type="scientific">Hypothenemus hampei</name>
    <name type="common">Coffee berry borer</name>
    <dbReference type="NCBI Taxonomy" id="57062"/>
    <lineage>
        <taxon>Eukaryota</taxon>
        <taxon>Metazoa</taxon>
        <taxon>Ecdysozoa</taxon>
        <taxon>Arthropoda</taxon>
        <taxon>Hexapoda</taxon>
        <taxon>Insecta</taxon>
        <taxon>Pterygota</taxon>
        <taxon>Neoptera</taxon>
        <taxon>Endopterygota</taxon>
        <taxon>Coleoptera</taxon>
        <taxon>Polyphaga</taxon>
        <taxon>Cucujiformia</taxon>
        <taxon>Curculionidae</taxon>
        <taxon>Scolytinae</taxon>
        <taxon>Hypothenemus</taxon>
    </lineage>
</organism>
<dbReference type="AlphaFoldDB" id="A0ABD1ECD1"/>
<accession>A0ABD1ECD1</accession>
<protein>
    <submittedName>
        <fullName evidence="1">Uncharacterized protein</fullName>
    </submittedName>
</protein>
<evidence type="ECO:0000313" key="1">
    <source>
        <dbReference type="EMBL" id="KAL1491389.1"/>
    </source>
</evidence>
<keyword evidence="2" id="KW-1185">Reference proteome</keyword>
<name>A0ABD1ECD1_HYPHA</name>
<dbReference type="EMBL" id="JBDJPC010000009">
    <property type="protein sequence ID" value="KAL1491389.1"/>
    <property type="molecule type" value="Genomic_DNA"/>
</dbReference>
<evidence type="ECO:0000313" key="2">
    <source>
        <dbReference type="Proteomes" id="UP001566132"/>
    </source>
</evidence>
<reference evidence="1 2" key="1">
    <citation type="submission" date="2024-05" db="EMBL/GenBank/DDBJ databases">
        <title>Genetic variation in Jamaican populations of the coffee berry borer (Hypothenemus hampei).</title>
        <authorList>
            <person name="Errbii M."/>
            <person name="Myrie A."/>
        </authorList>
    </citation>
    <scope>NUCLEOTIDE SEQUENCE [LARGE SCALE GENOMIC DNA]</scope>
    <source>
        <strain evidence="1">JA-Hopewell-2020-01-JO</strain>
        <tissue evidence="1">Whole body</tissue>
    </source>
</reference>